<dbReference type="Proteomes" id="UP000016986">
    <property type="component" value="Unassembled WGS sequence"/>
</dbReference>
<reference evidence="1 2" key="1">
    <citation type="submission" date="2013-09" db="EMBL/GenBank/DDBJ databases">
        <title>Whole genome sequencing of Halarchaeum acidiphilum strain MH1-52-1.</title>
        <authorList>
            <person name="Shimane Y."/>
            <person name="Minegishi H."/>
            <person name="Nishi S."/>
            <person name="Echigo A."/>
            <person name="Shuto A."/>
            <person name="Konishi M."/>
            <person name="Ito T."/>
            <person name="Ohkuma M."/>
            <person name="Ohta Y."/>
            <person name="Nagano Y."/>
            <person name="Tsubouchi T."/>
            <person name="Mori K."/>
            <person name="Usui K."/>
            <person name="Kamekura M."/>
            <person name="Usami R."/>
            <person name="Takaki Y."/>
            <person name="Hatada Y."/>
        </authorList>
    </citation>
    <scope>NUCLEOTIDE SEQUENCE [LARGE SCALE GENOMIC DNA]</scope>
    <source>
        <strain evidence="1 2">JCM 16109</strain>
    </source>
</reference>
<name>U2YXV9_9EURY</name>
<evidence type="ECO:0000313" key="1">
    <source>
        <dbReference type="EMBL" id="GAD53890.1"/>
    </source>
</evidence>
<accession>U2YXV9</accession>
<gene>
    <name evidence="1" type="ORF">MBEHAL_2650</name>
</gene>
<dbReference type="EMBL" id="BATA01000124">
    <property type="protein sequence ID" value="GAD53890.1"/>
    <property type="molecule type" value="Genomic_DNA"/>
</dbReference>
<proteinExistence type="predicted"/>
<sequence>MRSTEATTVASASAIERPRHALAAVVAVLPLSVYDPASGAAAGP</sequence>
<evidence type="ECO:0000313" key="2">
    <source>
        <dbReference type="Proteomes" id="UP000016986"/>
    </source>
</evidence>
<protein>
    <submittedName>
        <fullName evidence="1">Uncharacterized protein</fullName>
    </submittedName>
</protein>
<dbReference type="RefSeq" id="WP_020222616.1">
    <property type="nucleotide sequence ID" value="NZ_BATA01000124.1"/>
</dbReference>
<keyword evidence="2" id="KW-1185">Reference proteome</keyword>
<comment type="caution">
    <text evidence="1">The sequence shown here is derived from an EMBL/GenBank/DDBJ whole genome shotgun (WGS) entry which is preliminary data.</text>
</comment>
<organism evidence="1 2">
    <name type="scientific">Halarchaeum acidiphilum MH1-52-1</name>
    <dbReference type="NCBI Taxonomy" id="1261545"/>
    <lineage>
        <taxon>Archaea</taxon>
        <taxon>Methanobacteriati</taxon>
        <taxon>Methanobacteriota</taxon>
        <taxon>Stenosarchaea group</taxon>
        <taxon>Halobacteria</taxon>
        <taxon>Halobacteriales</taxon>
        <taxon>Halobacteriaceae</taxon>
    </lineage>
</organism>
<dbReference type="AlphaFoldDB" id="U2YXV9"/>